<evidence type="ECO:0000256" key="1">
    <source>
        <dbReference type="SAM" id="MobiDB-lite"/>
    </source>
</evidence>
<comment type="caution">
    <text evidence="3">The sequence shown here is derived from an EMBL/GenBank/DDBJ whole genome shotgun (WGS) entry which is preliminary data.</text>
</comment>
<dbReference type="AlphaFoldDB" id="A0A6G0XUS4"/>
<organism evidence="3 4">
    <name type="scientific">Aphanomyces euteiches</name>
    <dbReference type="NCBI Taxonomy" id="100861"/>
    <lineage>
        <taxon>Eukaryota</taxon>
        <taxon>Sar</taxon>
        <taxon>Stramenopiles</taxon>
        <taxon>Oomycota</taxon>
        <taxon>Saprolegniomycetes</taxon>
        <taxon>Saprolegniales</taxon>
        <taxon>Verrucalvaceae</taxon>
        <taxon>Aphanomyces</taxon>
    </lineage>
</organism>
<keyword evidence="2" id="KW-1133">Transmembrane helix</keyword>
<keyword evidence="2" id="KW-0472">Membrane</keyword>
<evidence type="ECO:0000256" key="2">
    <source>
        <dbReference type="SAM" id="Phobius"/>
    </source>
</evidence>
<gene>
    <name evidence="3" type="ORF">Ae201684_000775</name>
</gene>
<evidence type="ECO:0000313" key="4">
    <source>
        <dbReference type="Proteomes" id="UP000481153"/>
    </source>
</evidence>
<accession>A0A6G0XUS4</accession>
<proteinExistence type="predicted"/>
<feature type="compositionally biased region" description="Low complexity" evidence="1">
    <location>
        <begin position="186"/>
        <end position="195"/>
    </location>
</feature>
<feature type="region of interest" description="Disordered" evidence="1">
    <location>
        <begin position="91"/>
        <end position="195"/>
    </location>
</feature>
<feature type="region of interest" description="Disordered" evidence="1">
    <location>
        <begin position="303"/>
        <end position="373"/>
    </location>
</feature>
<feature type="compositionally biased region" description="Polar residues" evidence="1">
    <location>
        <begin position="310"/>
        <end position="334"/>
    </location>
</feature>
<dbReference type="EMBL" id="VJMJ01000009">
    <property type="protein sequence ID" value="KAF0744286.1"/>
    <property type="molecule type" value="Genomic_DNA"/>
</dbReference>
<protein>
    <submittedName>
        <fullName evidence="3">Uncharacterized protein</fullName>
    </submittedName>
</protein>
<feature type="compositionally biased region" description="Polar residues" evidence="1">
    <location>
        <begin position="166"/>
        <end position="183"/>
    </location>
</feature>
<feature type="transmembrane region" description="Helical" evidence="2">
    <location>
        <begin position="200"/>
        <end position="218"/>
    </location>
</feature>
<keyword evidence="2" id="KW-0812">Transmembrane</keyword>
<evidence type="ECO:0000313" key="3">
    <source>
        <dbReference type="EMBL" id="KAF0744286.1"/>
    </source>
</evidence>
<dbReference type="VEuPathDB" id="FungiDB:AeMF1_008974"/>
<reference evidence="3 4" key="1">
    <citation type="submission" date="2019-07" db="EMBL/GenBank/DDBJ databases">
        <title>Genomics analysis of Aphanomyces spp. identifies a new class of oomycete effector associated with host adaptation.</title>
        <authorList>
            <person name="Gaulin E."/>
        </authorList>
    </citation>
    <scope>NUCLEOTIDE SEQUENCE [LARGE SCALE GENOMIC DNA]</scope>
    <source>
        <strain evidence="3 4">ATCC 201684</strain>
    </source>
</reference>
<name>A0A6G0XUS4_9STRA</name>
<feature type="compositionally biased region" description="Low complexity" evidence="1">
    <location>
        <begin position="362"/>
        <end position="373"/>
    </location>
</feature>
<keyword evidence="4" id="KW-1185">Reference proteome</keyword>
<feature type="compositionally biased region" description="Low complexity" evidence="1">
    <location>
        <begin position="97"/>
        <end position="160"/>
    </location>
</feature>
<dbReference type="Proteomes" id="UP000481153">
    <property type="component" value="Unassembled WGS sequence"/>
</dbReference>
<sequence>MDMSGLTQLTVQSFSLDSLFVLEEIEETPVLVQDRVHQPERILHRETDDPSLDTPEPTYWLNTPEPLPTMPIYSDPPIVFPTISVSPITLSPSASRPLTIKPPKKTPSTTTAPTTTQTTDIPTSTPLPALTTSIAPETPSVTELPSSTSTPTTSIVVSSEAPWTTAVPSITPATTQPSNSTDVKSPDSSTTTSLSNPTTMVTLISVCVVAVIGIFFLVRHKRRGLQSWKPPATSGISSPIHLDETPQTSNVHMPNNAFMVELPTPRNDIVLTSPSSIATMKRVVVVAERDSNICQQYVDKVHPPWAHPQPQGTETAARGVSSTSRDFNLRLSNESDYDDSLRYTDSDISDGNLRQDAHASTESDSSSTMSFEL</sequence>